<protein>
    <recommendedName>
        <fullName evidence="1">Prion-inhibition and propagation HeLo domain-containing protein</fullName>
    </recommendedName>
</protein>
<dbReference type="OrthoDB" id="539213at2759"/>
<comment type="caution">
    <text evidence="2">The sequence shown here is derived from an EMBL/GenBank/DDBJ whole genome shotgun (WGS) entry which is preliminary data.</text>
</comment>
<dbReference type="InParanoid" id="A0A7C8IN21"/>
<proteinExistence type="predicted"/>
<keyword evidence="3" id="KW-1185">Reference proteome</keyword>
<evidence type="ECO:0000313" key="2">
    <source>
        <dbReference type="EMBL" id="KAF2967340.1"/>
    </source>
</evidence>
<dbReference type="InterPro" id="IPR029498">
    <property type="entry name" value="HeLo_dom"/>
</dbReference>
<dbReference type="Gene3D" id="1.20.120.1020">
    <property type="entry name" value="Prion-inhibition and propagation, HeLo domain"/>
    <property type="match status" value="1"/>
</dbReference>
<dbReference type="Proteomes" id="UP000481858">
    <property type="component" value="Unassembled WGS sequence"/>
</dbReference>
<feature type="domain" description="Prion-inhibition and propagation HeLo" evidence="1">
    <location>
        <begin position="5"/>
        <end position="175"/>
    </location>
</feature>
<accession>A0A7C8IN21</accession>
<organism evidence="2 3">
    <name type="scientific">Xylaria multiplex</name>
    <dbReference type="NCBI Taxonomy" id="323545"/>
    <lineage>
        <taxon>Eukaryota</taxon>
        <taxon>Fungi</taxon>
        <taxon>Dikarya</taxon>
        <taxon>Ascomycota</taxon>
        <taxon>Pezizomycotina</taxon>
        <taxon>Sordariomycetes</taxon>
        <taxon>Xylariomycetidae</taxon>
        <taxon>Xylariales</taxon>
        <taxon>Xylariaceae</taxon>
        <taxon>Xylaria</taxon>
    </lineage>
</organism>
<evidence type="ECO:0000313" key="3">
    <source>
        <dbReference type="Proteomes" id="UP000481858"/>
    </source>
</evidence>
<sequence length="252" mass="28380">MEVVGLGVGVIGLAGLFSTCLDLLERWDSFQDFGRESGPIRARFIADCARFRQWGQHTGIGEGKREGNSHQALDDPSIRSAVELLLLNIKNIEVDAKNRAPYLGWMPASHCSQPKNNTVAQNGFTPFETSRRNRLGWALRSKARTLALVAPFETLVQKLYDLIPVSETTIKSQVAIRESQGQQSASTGRAAAWKDDAQRILFDFEKQIHNETRKELSTWPGTPMDTKRTYEDFVLRRLNGTCDWIQRSAQTK</sequence>
<dbReference type="InterPro" id="IPR038305">
    <property type="entry name" value="HeLo_sf"/>
</dbReference>
<dbReference type="EMBL" id="WUBL01000070">
    <property type="protein sequence ID" value="KAF2967340.1"/>
    <property type="molecule type" value="Genomic_DNA"/>
</dbReference>
<dbReference type="Pfam" id="PF14479">
    <property type="entry name" value="HeLo"/>
    <property type="match status" value="1"/>
</dbReference>
<name>A0A7C8IN21_9PEZI</name>
<gene>
    <name evidence="2" type="ORF">GQX73_g6272</name>
</gene>
<dbReference type="AlphaFoldDB" id="A0A7C8IN21"/>
<reference evidence="2 3" key="1">
    <citation type="submission" date="2019-12" db="EMBL/GenBank/DDBJ databases">
        <title>Draft genome sequence of the ascomycete Xylaria multiplex DSM 110363.</title>
        <authorList>
            <person name="Buettner E."/>
            <person name="Kellner H."/>
        </authorList>
    </citation>
    <scope>NUCLEOTIDE SEQUENCE [LARGE SCALE GENOMIC DNA]</scope>
    <source>
        <strain evidence="2 3">DSM 110363</strain>
    </source>
</reference>
<evidence type="ECO:0000259" key="1">
    <source>
        <dbReference type="Pfam" id="PF14479"/>
    </source>
</evidence>